<dbReference type="Pfam" id="PF13585">
    <property type="entry name" value="CHU_C"/>
    <property type="match status" value="1"/>
</dbReference>
<proteinExistence type="predicted"/>
<evidence type="ECO:0000259" key="2">
    <source>
        <dbReference type="Pfam" id="PF18651"/>
    </source>
</evidence>
<dbReference type="InterPro" id="IPR013783">
    <property type="entry name" value="Ig-like_fold"/>
</dbReference>
<dbReference type="InterPro" id="IPR026341">
    <property type="entry name" value="T9SS_type_B"/>
</dbReference>
<evidence type="ECO:0000313" key="4">
    <source>
        <dbReference type="EMBL" id="OQP47690.1"/>
    </source>
</evidence>
<dbReference type="InterPro" id="IPR045474">
    <property type="entry name" value="GEVED"/>
</dbReference>
<organism evidence="4 5">
    <name type="scientific">Niastella koreensis</name>
    <dbReference type="NCBI Taxonomy" id="354356"/>
    <lineage>
        <taxon>Bacteria</taxon>
        <taxon>Pseudomonadati</taxon>
        <taxon>Bacteroidota</taxon>
        <taxon>Chitinophagia</taxon>
        <taxon>Chitinophagales</taxon>
        <taxon>Chitinophagaceae</taxon>
        <taxon>Niastella</taxon>
    </lineage>
</organism>
<sequence>MKKLPALLAFCLYIQFSSFGQYADVGTGALKNDIWWFDWAGMNLSGTASKTVTTPDGLTITYTYSAPTNVPTAMIMNTWSGAVLHFLYDFSNPAIKPALYNSQSAFTSLGFNLNVQVTRNGAPVPFTFLAVDAEASTTDEVTTFTSNRGAWQMVDFFRNSSQTTNPVTGCNTNTVKLADTYGYAAATGQNPVLASATTTGDITVSTLMDHRVTGGMAVAFGIMAPVDRGDLPASYGYVYHGLTYSILNGCNYQAPLPSAPKSQSLKLGAVAGDADGTQTLDDNASGVDEDALTTIPAYFNNGTYSLTLPLGNTTGSDAWLTGWFDYNRNGVFDAGESVTVTVPNNSTTATLTWSGLPTWLPPGPVSDYGVRLRLSSDMAATQQATGFAKDGEVEDYLIPAAMLCNINIQSANDTTVCSGLPVPLTTTGVHVTSYSWSPAVFLNDATIASPVANPTGNTTYTVTGSNPQGCMAKDMVAITLYPPPNFIVSPVNATICENDQVQLTASGGDSYSWVDAGNAPVGNTPSVTVQPTVTQTYQVLIKENTCNNSTTRSIPVTVNALPVPVISKTNDIDCHLATATLHAGGGNTYVWDVSPDLSVLTSPDPTAMPQQTTTYFVKVTSSAGCSARGSVTVNVDKQKPVIAINNDTTICVGTAVQLTASAAGTGVSYAWLPQTGLNNSFIAAPIAQPTVATKYVVTATAGNGCMGEDSIKIDFHAPPNFVVSPANSTLCVNDKLQLTASGGDDYNWLDGSNAPLGNTPSITVQPTVTQTYQVLIKENTCNSSITRSIPVTVNDLPVPSITKSNDIDCSTGKATLYVTGGISYEWDAAPGIGNTFSSNPVVTPQQTTTYIVTVTNNKGCSARDSVKVVADFAKAMSPYPVPSAFTPNNDGRNDCFGLKQWGLVTQLQFQVFDRWGQRVFATTDPAQCWDGTFKGEPMPAGGYAYTIKAVTRCGAVNRTGMVILVR</sequence>
<feature type="domain" description="Surface adhesin CshA non-repetitive" evidence="2">
    <location>
        <begin position="32"/>
        <end position="223"/>
    </location>
</feature>
<dbReference type="InterPro" id="IPR040683">
    <property type="entry name" value="CshA_NR2"/>
</dbReference>
<protein>
    <recommendedName>
        <fullName evidence="6">Gliding motility-associated C-terminal domain-containing protein</fullName>
    </recommendedName>
</protein>
<feature type="chain" id="PRO_5046129443" description="Gliding motility-associated C-terminal domain-containing protein" evidence="1">
    <location>
        <begin position="24"/>
        <end position="966"/>
    </location>
</feature>
<gene>
    <name evidence="4" type="ORF">A4D02_30680</name>
</gene>
<feature type="domain" description="GEVED" evidence="3">
    <location>
        <begin position="320"/>
        <end position="398"/>
    </location>
</feature>
<comment type="caution">
    <text evidence="4">The sequence shown here is derived from an EMBL/GenBank/DDBJ whole genome shotgun (WGS) entry which is preliminary data.</text>
</comment>
<dbReference type="Pfam" id="PF20009">
    <property type="entry name" value="GEVED"/>
    <property type="match status" value="1"/>
</dbReference>
<keyword evidence="5" id="KW-1185">Reference proteome</keyword>
<reference evidence="4 5" key="1">
    <citation type="submission" date="2016-04" db="EMBL/GenBank/DDBJ databases">
        <authorList>
            <person name="Chen L."/>
            <person name="Zhuang W."/>
            <person name="Wang G."/>
        </authorList>
    </citation>
    <scope>NUCLEOTIDE SEQUENCE [LARGE SCALE GENOMIC DNA]</scope>
    <source>
        <strain evidence="5">GR20</strain>
    </source>
</reference>
<evidence type="ECO:0000313" key="5">
    <source>
        <dbReference type="Proteomes" id="UP000192277"/>
    </source>
</evidence>
<dbReference type="Gene3D" id="2.60.40.10">
    <property type="entry name" value="Immunoglobulins"/>
    <property type="match status" value="1"/>
</dbReference>
<dbReference type="Proteomes" id="UP000192277">
    <property type="component" value="Unassembled WGS sequence"/>
</dbReference>
<feature type="signal peptide" evidence="1">
    <location>
        <begin position="1"/>
        <end position="23"/>
    </location>
</feature>
<accession>A0ABX3NUZ7</accession>
<name>A0ABX3NUZ7_9BACT</name>
<evidence type="ECO:0000259" key="3">
    <source>
        <dbReference type="Pfam" id="PF20009"/>
    </source>
</evidence>
<dbReference type="RefSeq" id="WP_014217404.1">
    <property type="nucleotide sequence ID" value="NZ_LWBO01000013.1"/>
</dbReference>
<dbReference type="NCBIfam" id="TIGR04131">
    <property type="entry name" value="Bac_Flav_CTERM"/>
    <property type="match status" value="1"/>
</dbReference>
<dbReference type="Pfam" id="PF18651">
    <property type="entry name" value="CshA_NR2"/>
    <property type="match status" value="1"/>
</dbReference>
<evidence type="ECO:0008006" key="6">
    <source>
        <dbReference type="Google" id="ProtNLM"/>
    </source>
</evidence>
<keyword evidence="1" id="KW-0732">Signal</keyword>
<evidence type="ECO:0000256" key="1">
    <source>
        <dbReference type="SAM" id="SignalP"/>
    </source>
</evidence>
<dbReference type="EMBL" id="LWBO01000013">
    <property type="protein sequence ID" value="OQP47690.1"/>
    <property type="molecule type" value="Genomic_DNA"/>
</dbReference>